<evidence type="ECO:0000256" key="4">
    <source>
        <dbReference type="ARBA" id="ARBA00023014"/>
    </source>
</evidence>
<proteinExistence type="predicted"/>
<comment type="caution">
    <text evidence="6">The sequence shown here is derived from an EMBL/GenBank/DDBJ whole genome shotgun (WGS) entry which is preliminary data.</text>
</comment>
<dbReference type="PROSITE" id="PS51296">
    <property type="entry name" value="RIESKE"/>
    <property type="match status" value="1"/>
</dbReference>
<keyword evidence="7" id="KW-1185">Reference proteome</keyword>
<protein>
    <recommendedName>
        <fullName evidence="5">Rieske domain-containing protein</fullName>
    </recommendedName>
</protein>
<gene>
    <name evidence="6" type="ORF">D3877_08500</name>
</gene>
<evidence type="ECO:0000256" key="1">
    <source>
        <dbReference type="ARBA" id="ARBA00022714"/>
    </source>
</evidence>
<evidence type="ECO:0000259" key="5">
    <source>
        <dbReference type="PROSITE" id="PS51296"/>
    </source>
</evidence>
<dbReference type="SUPFAM" id="SSF50022">
    <property type="entry name" value="ISP domain"/>
    <property type="match status" value="1"/>
</dbReference>
<sequence length="111" mass="12259">MRVVEFDRTQHNGVLAGEVHYFLLAHEGHKPLLCGGKCPHRGGPLFLGAGNHKTGSVKCPWHETTFPRATLEKQSVPAVMIGDRVTAVFDLPDDAVLAPYHHERIIANERS</sequence>
<evidence type="ECO:0000313" key="6">
    <source>
        <dbReference type="EMBL" id="RJF84551.1"/>
    </source>
</evidence>
<evidence type="ECO:0000313" key="7">
    <source>
        <dbReference type="Proteomes" id="UP000283458"/>
    </source>
</evidence>
<keyword evidence="3" id="KW-0408">Iron</keyword>
<dbReference type="Pfam" id="PF00355">
    <property type="entry name" value="Rieske"/>
    <property type="match status" value="1"/>
</dbReference>
<dbReference type="AlphaFoldDB" id="A0A418W3F8"/>
<evidence type="ECO:0000256" key="3">
    <source>
        <dbReference type="ARBA" id="ARBA00023004"/>
    </source>
</evidence>
<dbReference type="Gene3D" id="2.102.10.10">
    <property type="entry name" value="Rieske [2Fe-2S] iron-sulphur domain"/>
    <property type="match status" value="1"/>
</dbReference>
<accession>A0A418W3F8</accession>
<name>A0A418W3F8_9PROT</name>
<dbReference type="EMBL" id="QYUL01000001">
    <property type="protein sequence ID" value="RJF84551.1"/>
    <property type="molecule type" value="Genomic_DNA"/>
</dbReference>
<keyword evidence="4" id="KW-0411">Iron-sulfur</keyword>
<dbReference type="OrthoDB" id="9800776at2"/>
<keyword evidence="1" id="KW-0001">2Fe-2S</keyword>
<evidence type="ECO:0000256" key="2">
    <source>
        <dbReference type="ARBA" id="ARBA00022723"/>
    </source>
</evidence>
<dbReference type="InterPro" id="IPR036922">
    <property type="entry name" value="Rieske_2Fe-2S_sf"/>
</dbReference>
<keyword evidence="2" id="KW-0479">Metal-binding</keyword>
<organism evidence="6 7">
    <name type="scientific">Azospirillum cavernae</name>
    <dbReference type="NCBI Taxonomy" id="2320860"/>
    <lineage>
        <taxon>Bacteria</taxon>
        <taxon>Pseudomonadati</taxon>
        <taxon>Pseudomonadota</taxon>
        <taxon>Alphaproteobacteria</taxon>
        <taxon>Rhodospirillales</taxon>
        <taxon>Azospirillaceae</taxon>
        <taxon>Azospirillum</taxon>
    </lineage>
</organism>
<feature type="domain" description="Rieske" evidence="5">
    <location>
        <begin position="1"/>
        <end position="66"/>
    </location>
</feature>
<dbReference type="GO" id="GO:0051537">
    <property type="term" value="F:2 iron, 2 sulfur cluster binding"/>
    <property type="evidence" value="ECO:0007669"/>
    <property type="project" value="UniProtKB-KW"/>
</dbReference>
<dbReference type="InterPro" id="IPR017941">
    <property type="entry name" value="Rieske_2Fe-2S"/>
</dbReference>
<dbReference type="Proteomes" id="UP000283458">
    <property type="component" value="Unassembled WGS sequence"/>
</dbReference>
<dbReference type="GO" id="GO:0046872">
    <property type="term" value="F:metal ion binding"/>
    <property type="evidence" value="ECO:0007669"/>
    <property type="project" value="UniProtKB-KW"/>
</dbReference>
<reference evidence="6 7" key="1">
    <citation type="submission" date="2018-09" db="EMBL/GenBank/DDBJ databases">
        <authorList>
            <person name="Zhu H."/>
        </authorList>
    </citation>
    <scope>NUCLEOTIDE SEQUENCE [LARGE SCALE GENOMIC DNA]</scope>
    <source>
        <strain evidence="6 7">K2W22B-5</strain>
    </source>
</reference>
<dbReference type="RefSeq" id="WP_119830198.1">
    <property type="nucleotide sequence ID" value="NZ_QYUL01000001.1"/>
</dbReference>